<protein>
    <submittedName>
        <fullName evidence="1">Uncharacterized protein</fullName>
    </submittedName>
</protein>
<evidence type="ECO:0000313" key="1">
    <source>
        <dbReference type="EMBL" id="KAF6211279.1"/>
    </source>
</evidence>
<name>A0A6A4K925_APOLU</name>
<sequence length="193" mass="20924">MGHLQVATLLLLLPRIVWTQVPAAPTAAAANPLLTLNVPNLGNLLGGLLGSLLGTGNYGNVVPGMGLGNGLGLGNLGLGNMIGLFNSNNNLFYNQLVVQGLVGMTILIKLVMFALVSSTMMTGGLILKMAVLAMVLSWNRSGHADPHHHYRSDYRTIAQYDPWSKKSIHLDDTFLWDDRKLRTRRTPTKVINK</sequence>
<dbReference type="Proteomes" id="UP000466442">
    <property type="component" value="Linkage Group LG5"/>
</dbReference>
<keyword evidence="2" id="KW-1185">Reference proteome</keyword>
<proteinExistence type="predicted"/>
<gene>
    <name evidence="1" type="ORF">GE061_014396</name>
</gene>
<accession>A0A6A4K925</accession>
<reference evidence="1" key="1">
    <citation type="journal article" date="2021" name="Mol. Ecol. Resour.">
        <title>Apolygus lucorum genome provides insights into omnivorousness and mesophyll feeding.</title>
        <authorList>
            <person name="Liu Y."/>
            <person name="Liu H."/>
            <person name="Wang H."/>
            <person name="Huang T."/>
            <person name="Liu B."/>
            <person name="Yang B."/>
            <person name="Yin L."/>
            <person name="Li B."/>
            <person name="Zhang Y."/>
            <person name="Zhang S."/>
            <person name="Jiang F."/>
            <person name="Zhang X."/>
            <person name="Ren Y."/>
            <person name="Wang B."/>
            <person name="Wang S."/>
            <person name="Lu Y."/>
            <person name="Wu K."/>
            <person name="Fan W."/>
            <person name="Wang G."/>
        </authorList>
    </citation>
    <scope>NUCLEOTIDE SEQUENCE</scope>
    <source>
        <strain evidence="1">12Hb</strain>
    </source>
</reference>
<comment type="caution">
    <text evidence="1">The sequence shown here is derived from an EMBL/GenBank/DDBJ whole genome shotgun (WGS) entry which is preliminary data.</text>
</comment>
<dbReference type="AlphaFoldDB" id="A0A6A4K925"/>
<dbReference type="EMBL" id="WIXP02000005">
    <property type="protein sequence ID" value="KAF6211279.1"/>
    <property type="molecule type" value="Genomic_DNA"/>
</dbReference>
<organism evidence="1 2">
    <name type="scientific">Apolygus lucorum</name>
    <name type="common">Small green plant bug</name>
    <name type="synonym">Lygocoris lucorum</name>
    <dbReference type="NCBI Taxonomy" id="248454"/>
    <lineage>
        <taxon>Eukaryota</taxon>
        <taxon>Metazoa</taxon>
        <taxon>Ecdysozoa</taxon>
        <taxon>Arthropoda</taxon>
        <taxon>Hexapoda</taxon>
        <taxon>Insecta</taxon>
        <taxon>Pterygota</taxon>
        <taxon>Neoptera</taxon>
        <taxon>Paraneoptera</taxon>
        <taxon>Hemiptera</taxon>
        <taxon>Heteroptera</taxon>
        <taxon>Panheteroptera</taxon>
        <taxon>Cimicomorpha</taxon>
        <taxon>Miridae</taxon>
        <taxon>Mirini</taxon>
        <taxon>Apolygus</taxon>
    </lineage>
</organism>
<evidence type="ECO:0000313" key="2">
    <source>
        <dbReference type="Proteomes" id="UP000466442"/>
    </source>
</evidence>